<dbReference type="InterPro" id="IPR055353">
    <property type="entry name" value="DUF7619"/>
</dbReference>
<evidence type="ECO:0000313" key="4">
    <source>
        <dbReference type="EMBL" id="OZC01842.1"/>
    </source>
</evidence>
<feature type="signal peptide" evidence="2">
    <location>
        <begin position="1"/>
        <end position="22"/>
    </location>
</feature>
<evidence type="ECO:0000259" key="3">
    <source>
        <dbReference type="Pfam" id="PF24595"/>
    </source>
</evidence>
<dbReference type="EMBL" id="MQWB01000001">
    <property type="protein sequence ID" value="OZC01842.1"/>
    <property type="molecule type" value="Genomic_DNA"/>
</dbReference>
<feature type="domain" description="DUF7619" evidence="3">
    <location>
        <begin position="1589"/>
        <end position="1639"/>
    </location>
</feature>
<dbReference type="Pfam" id="PF24595">
    <property type="entry name" value="DUF7619"/>
    <property type="match status" value="2"/>
</dbReference>
<feature type="domain" description="DUF7619" evidence="3">
    <location>
        <begin position="1459"/>
        <end position="1519"/>
    </location>
</feature>
<comment type="caution">
    <text evidence="4">The sequence shown here is derived from an EMBL/GenBank/DDBJ whole genome shotgun (WGS) entry which is preliminary data.</text>
</comment>
<sequence length="1832" mass="187496">MTRAFCFALALLAGAFASGADAQTCTTSWTAASGAWSGDANWSNGAPGASDTACITRNGTYTVTLDRDQALAGLVVGGGSGQQTLVLDRTFTSLGGGTIGARGRVEIGTSGLRDITGTLTVEGTLVHRNGSGLLTQGGTVDVASGGTLRVRTGINSVSMGSFSADDPSRIIVRGTLLFDAEGETPRGVNVRSGLDLAGGTIAVTAGRVDFSTGGTWTGGTFDVPEGGYLWFTSGAYEVTGTLGGSPAGQVQFSSGVTLSAGVGGATFDVGGAGIEVSPGSGRTTYLRSAGGTFINKGRLTAQGNGLWLNNATLRNEGRMTIRTGMRLEEAATLNNQASGRIELANGGGISGGVAGGAVRGTGRIEAASGGRASITVPSFLDGATVAVTDAERLQLSGGSLRDVTFEVSEGSSLWLTSSNGGGVGGAFEVGGTLAGDIAGELLLTSGGTFVAVADGVTLDVGGTGLTVSPGSGQTAFFRSAGGAFLNTGLLTADGNGLWLDGTTLLNEARFDASTNVRLLSGAQIVNARGATFRFVDGGGITPGEGSGRVVNRGDLISTLDQRTSARSTISVPVDVENASVSAEAADLFFQGGGTWEDAVVAVAEDLDLWMYSSEFTLVGTFSGSSEGALLFTSGGTFTSGAGTTTLDVGGNGIVFTPGSGQATFLQGAFTNTGRATISNNGLWMQGASLLNEGELIVRTTLRLNEGATARNTGTAIFAGGGSIRGDASGGTFTNEFLVLKTEGSSTSFGGYLRSAPGSELRTLNGRLFLSDENPANYGAGVRLTLAAQDSASIYTTQFLQGTFSPGVPGAEIVAVNHDGNLRLSDSEGDARLVIDVGPDGTGDLINTEQTVTLGGTLVVRVQDGYTPTAGESWTIIRDLRNNLTQGDFSSIEVIGGPPEVTFVVDASNPGAVVLRAASGVAVSAPVAEVREGGAPVAFLLSHPRFDTPFTIEYELDGQATLFEDYTLSVSRGTIRALPNTTETAVTLFPRRDARTTEGPEAVVFRVVDGGDATPLPGFAEAGVVITDGPSVDALTLDGVAPARGANTGTVTPTVFGSGFSDAATVRLQRGGASVTASFVSAATGGAGVSAEFDVAGLAPGAYDVVVEEGGEAATLAGAFEIVEVPRRVEVWADIAGTSAPRSGRWSTYTLFLGNDSDADIYDVGLVLRITPDTEYRFLEGVNDLTGLPASEQEPSLTAVGQSQVVPMWFKKLPARSTGSFRVQLKNVAPLGIGDGMGIAYELYPPEALNPVTWSGDFDGEDIPYNYGLLWGGFGVFSEIEFTPESGELPDFLASGESSTALIRNRGPNPRWDRDKPISDYTDDQIFDEYDTAGRFNSYYNTDIQPSEQTSVDNLGGFLISPLFQEAAIAAGYSTAAIAAIIAGGITAMWTVRAYGLKSRQILCDRDILPPEECGPNPPNGPPGSPPGSPPGGGGSGGPAGPNGGPGGGIGGGKLGGSFDPNDKLGPVGAGGQRFYDPARATTPYTIRFENIDTATFPAQEVVVVDTLDASVFDLSTFSLGPIRWGTSGVVIPPPGAQAFEAEVDLSPGLQATLLITAGLDPTTGRATWRFTTLDPSTGDLPEDGTVGFLPPNTTQPEGEGSVTFSVRTHPALPTGTAVSNGAEIVFDVNAPIVTPVWTNTVDTTAPMTSADPLGAVVESPVRITASGDDSGSGVNIYALYASQDGGDFLQIAVSEAPEFEVELEPGSTYGFYTLGIDFVGNIEGAKTEAEATTMIAVAGEETPTGPLALTLEAPRPNPARGLVRLRFGVPTSTAVSMRVLDALGREVATLASGESAAGWHAAEWSPSVASGVYVVELRAGDEVRHQRLTVVR</sequence>
<reference evidence="4 5" key="1">
    <citation type="submission" date="2016-11" db="EMBL/GenBank/DDBJ databases">
        <title>Study of marine rhodopsin-containing bacteria.</title>
        <authorList>
            <person name="Yoshizawa S."/>
            <person name="Kumagai Y."/>
            <person name="Kogure K."/>
        </authorList>
    </citation>
    <scope>NUCLEOTIDE SEQUENCE [LARGE SCALE GENOMIC DNA]</scope>
    <source>
        <strain evidence="4 5">SG-29</strain>
    </source>
</reference>
<evidence type="ECO:0000313" key="5">
    <source>
        <dbReference type="Proteomes" id="UP000216446"/>
    </source>
</evidence>
<keyword evidence="2" id="KW-0732">Signal</keyword>
<dbReference type="OrthoDB" id="9805017at2"/>
<proteinExistence type="predicted"/>
<dbReference type="NCBIfam" id="TIGR04183">
    <property type="entry name" value="Por_Secre_tail"/>
    <property type="match status" value="1"/>
</dbReference>
<evidence type="ECO:0000256" key="1">
    <source>
        <dbReference type="SAM" id="MobiDB-lite"/>
    </source>
</evidence>
<evidence type="ECO:0000256" key="2">
    <source>
        <dbReference type="SAM" id="SignalP"/>
    </source>
</evidence>
<feature type="compositionally biased region" description="Pro residues" evidence="1">
    <location>
        <begin position="1415"/>
        <end position="1429"/>
    </location>
</feature>
<gene>
    <name evidence="4" type="ORF">BSZ36_01860</name>
</gene>
<dbReference type="InParanoid" id="A0A259TVP8"/>
<name>A0A259TVP8_9BACT</name>
<keyword evidence="5" id="KW-1185">Reference proteome</keyword>
<feature type="compositionally biased region" description="Gly residues" evidence="1">
    <location>
        <begin position="1430"/>
        <end position="1455"/>
    </location>
</feature>
<dbReference type="Proteomes" id="UP000216446">
    <property type="component" value="Unassembled WGS sequence"/>
</dbReference>
<organism evidence="4 5">
    <name type="scientific">Rubricoccus marinus</name>
    <dbReference type="NCBI Taxonomy" id="716817"/>
    <lineage>
        <taxon>Bacteria</taxon>
        <taxon>Pseudomonadati</taxon>
        <taxon>Rhodothermota</taxon>
        <taxon>Rhodothermia</taxon>
        <taxon>Rhodothermales</taxon>
        <taxon>Rubricoccaceae</taxon>
        <taxon>Rubricoccus</taxon>
    </lineage>
</organism>
<dbReference type="InterPro" id="IPR026444">
    <property type="entry name" value="Secre_tail"/>
</dbReference>
<protein>
    <recommendedName>
        <fullName evidence="3">DUF7619 domain-containing protein</fullName>
    </recommendedName>
</protein>
<dbReference type="Gene3D" id="2.60.40.4070">
    <property type="match status" value="1"/>
</dbReference>
<accession>A0A259TVP8</accession>
<feature type="region of interest" description="Disordered" evidence="1">
    <location>
        <begin position="1407"/>
        <end position="1476"/>
    </location>
</feature>
<feature type="chain" id="PRO_5012221111" description="DUF7619 domain-containing protein" evidence="2">
    <location>
        <begin position="23"/>
        <end position="1832"/>
    </location>
</feature>
<dbReference type="RefSeq" id="WP_094545462.1">
    <property type="nucleotide sequence ID" value="NZ_MQWB01000001.1"/>
</dbReference>